<protein>
    <submittedName>
        <fullName evidence="7">Uncharacterized protein</fullName>
    </submittedName>
</protein>
<dbReference type="Pfam" id="PF11779">
    <property type="entry name" value="SPT_ssu-like"/>
    <property type="match status" value="1"/>
</dbReference>
<name>A0A3M7G556_HORWE</name>
<dbReference type="GO" id="GO:0005789">
    <property type="term" value="C:endoplasmic reticulum membrane"/>
    <property type="evidence" value="ECO:0007669"/>
    <property type="project" value="UniProtKB-SubCell"/>
</dbReference>
<keyword evidence="2 6" id="KW-0812">Transmembrane</keyword>
<accession>A0A3M7G556</accession>
<reference evidence="7 8" key="1">
    <citation type="journal article" date="2018" name="BMC Genomics">
        <title>Genomic evidence for intraspecific hybridization in a clonal and extremely halotolerant yeast.</title>
        <authorList>
            <person name="Gostincar C."/>
            <person name="Stajich J.E."/>
            <person name="Zupancic J."/>
            <person name="Zalar P."/>
            <person name="Gunde-Cimerman N."/>
        </authorList>
    </citation>
    <scope>NUCLEOTIDE SEQUENCE [LARGE SCALE GENOMIC DNA]</scope>
    <source>
        <strain evidence="7 8">EXF-171</strain>
    </source>
</reference>
<dbReference type="VEuPathDB" id="FungiDB:BTJ68_01309"/>
<keyword evidence="3" id="KW-0256">Endoplasmic reticulum</keyword>
<dbReference type="EMBL" id="QWIQ01000300">
    <property type="protein sequence ID" value="RMY95781.1"/>
    <property type="molecule type" value="Genomic_DNA"/>
</dbReference>
<evidence type="ECO:0000256" key="2">
    <source>
        <dbReference type="ARBA" id="ARBA00022692"/>
    </source>
</evidence>
<keyword evidence="5 6" id="KW-0472">Membrane</keyword>
<comment type="caution">
    <text evidence="7">The sequence shown here is derived from an EMBL/GenBank/DDBJ whole genome shotgun (WGS) entry which is preliminary data.</text>
</comment>
<dbReference type="AlphaFoldDB" id="A0A3M7G556"/>
<dbReference type="Proteomes" id="UP000281468">
    <property type="component" value="Unassembled WGS sequence"/>
</dbReference>
<organism evidence="7 8">
    <name type="scientific">Hortaea werneckii</name>
    <name type="common">Black yeast</name>
    <name type="synonym">Cladosporium werneckii</name>
    <dbReference type="NCBI Taxonomy" id="91943"/>
    <lineage>
        <taxon>Eukaryota</taxon>
        <taxon>Fungi</taxon>
        <taxon>Dikarya</taxon>
        <taxon>Ascomycota</taxon>
        <taxon>Pezizomycotina</taxon>
        <taxon>Dothideomycetes</taxon>
        <taxon>Dothideomycetidae</taxon>
        <taxon>Mycosphaerellales</taxon>
        <taxon>Teratosphaeriaceae</taxon>
        <taxon>Hortaea</taxon>
    </lineage>
</organism>
<gene>
    <name evidence="7" type="ORF">D0862_08675</name>
</gene>
<evidence type="ECO:0000313" key="8">
    <source>
        <dbReference type="Proteomes" id="UP000281468"/>
    </source>
</evidence>
<dbReference type="InterPro" id="IPR024512">
    <property type="entry name" value="Ser_palmitoyltrfase_ssu-like"/>
</dbReference>
<comment type="subcellular location">
    <subcellularLocation>
        <location evidence="1">Endoplasmic reticulum membrane</location>
        <topology evidence="1">Multi-pass membrane protein</topology>
    </subcellularLocation>
</comment>
<evidence type="ECO:0000256" key="3">
    <source>
        <dbReference type="ARBA" id="ARBA00022824"/>
    </source>
</evidence>
<feature type="transmembrane region" description="Helical" evidence="6">
    <location>
        <begin position="50"/>
        <end position="71"/>
    </location>
</feature>
<sequence length="147" mass="16123">MATYNPASFPRRPAPKDSNLFTETRYQLQLAYYRYEINSALYVMSPGEKFAYNMIVLSLLALLLTSVYYYFPDTLRLGVHRLGYYITGTSSSSSSASQKFAAAASSSSLGLRDTAGRVLVDRSMEAVSTLRDVGAVAARNASSAFEP</sequence>
<keyword evidence="4 6" id="KW-1133">Transmembrane helix</keyword>
<evidence type="ECO:0000313" key="7">
    <source>
        <dbReference type="EMBL" id="RMY95781.1"/>
    </source>
</evidence>
<evidence type="ECO:0000256" key="5">
    <source>
        <dbReference type="ARBA" id="ARBA00023136"/>
    </source>
</evidence>
<proteinExistence type="predicted"/>
<evidence type="ECO:0000256" key="4">
    <source>
        <dbReference type="ARBA" id="ARBA00022989"/>
    </source>
</evidence>
<evidence type="ECO:0000256" key="6">
    <source>
        <dbReference type="SAM" id="Phobius"/>
    </source>
</evidence>
<evidence type="ECO:0000256" key="1">
    <source>
        <dbReference type="ARBA" id="ARBA00004477"/>
    </source>
</evidence>